<organism evidence="1 2">
    <name type="scientific">Neomoorella thermoacetica</name>
    <name type="common">Clostridium thermoaceticum</name>
    <dbReference type="NCBI Taxonomy" id="1525"/>
    <lineage>
        <taxon>Bacteria</taxon>
        <taxon>Bacillati</taxon>
        <taxon>Bacillota</taxon>
        <taxon>Clostridia</taxon>
        <taxon>Neomoorellales</taxon>
        <taxon>Neomoorellaceae</taxon>
        <taxon>Neomoorella</taxon>
    </lineage>
</organism>
<reference evidence="1 2" key="1">
    <citation type="submission" date="2019-05" db="EMBL/GenBank/DDBJ databases">
        <title>Genome sequence of Moorella thermoacetica ATCC 33924.</title>
        <authorList>
            <person name="Poehlein A."/>
            <person name="Bengelsdorf F.R."/>
            <person name="Duerre P."/>
            <person name="Daniel R."/>
        </authorList>
    </citation>
    <scope>NUCLEOTIDE SEQUENCE [LARGE SCALE GENOMIC DNA]</scope>
    <source>
        <strain evidence="1 2">ATCC 33924</strain>
    </source>
</reference>
<dbReference type="RefSeq" id="WP_148871569.1">
    <property type="nucleotide sequence ID" value="NZ_CP017019.1"/>
</dbReference>
<dbReference type="Proteomes" id="UP000322283">
    <property type="component" value="Unassembled WGS sequence"/>
</dbReference>
<dbReference type="EMBL" id="VCDX01000006">
    <property type="protein sequence ID" value="TYL12811.1"/>
    <property type="molecule type" value="Genomic_DNA"/>
</dbReference>
<proteinExistence type="predicted"/>
<gene>
    <name evidence="1" type="ORF">MTAT_20530</name>
</gene>
<sequence length="181" mass="21806">METRYRSERSLTLSGFFDLMETLWQKCGHNEPIFREPDLTNWEQYPCITYHVVAREPAMKERKPRQRETIPDPDNPDRFITLLGQMFDYIIQFDIWAKAHRQADDLLDKFEDFILIYTPYFMQMGVNQLVFERQLEDQVVTAWRDPVVNRRLQYALRFERITPIVLSQIERILIDADLDAQ</sequence>
<protein>
    <submittedName>
        <fullName evidence="1">Uncharacterized protein</fullName>
    </submittedName>
</protein>
<evidence type="ECO:0000313" key="1">
    <source>
        <dbReference type="EMBL" id="TYL12811.1"/>
    </source>
</evidence>
<keyword evidence="2" id="KW-1185">Reference proteome</keyword>
<name>A0ABY3N523_NEOTH</name>
<evidence type="ECO:0000313" key="2">
    <source>
        <dbReference type="Proteomes" id="UP000322283"/>
    </source>
</evidence>
<accession>A0ABY3N523</accession>
<comment type="caution">
    <text evidence="1">The sequence shown here is derived from an EMBL/GenBank/DDBJ whole genome shotgun (WGS) entry which is preliminary data.</text>
</comment>